<gene>
    <name evidence="4" type="ORF">SDC9_119941</name>
</gene>
<dbReference type="InterPro" id="IPR011330">
    <property type="entry name" value="Glyco_hydro/deAcase_b/a-brl"/>
</dbReference>
<dbReference type="AlphaFoldDB" id="A0A645C5Y1"/>
<dbReference type="GO" id="GO:0005975">
    <property type="term" value="P:carbohydrate metabolic process"/>
    <property type="evidence" value="ECO:0007669"/>
    <property type="project" value="InterPro"/>
</dbReference>
<dbReference type="GO" id="GO:0016020">
    <property type="term" value="C:membrane"/>
    <property type="evidence" value="ECO:0007669"/>
    <property type="project" value="TreeGrafter"/>
</dbReference>
<dbReference type="InterPro" id="IPR002509">
    <property type="entry name" value="NODB_dom"/>
</dbReference>
<dbReference type="GO" id="GO:0046872">
    <property type="term" value="F:metal ion binding"/>
    <property type="evidence" value="ECO:0007669"/>
    <property type="project" value="UniProtKB-KW"/>
</dbReference>
<protein>
    <recommendedName>
        <fullName evidence="3">NodB homology domain-containing protein</fullName>
    </recommendedName>
</protein>
<dbReference type="InterPro" id="IPR050248">
    <property type="entry name" value="Polysacc_deacetylase_ArnD"/>
</dbReference>
<dbReference type="GO" id="GO:0016810">
    <property type="term" value="F:hydrolase activity, acting on carbon-nitrogen (but not peptide) bonds"/>
    <property type="evidence" value="ECO:0007669"/>
    <property type="project" value="InterPro"/>
</dbReference>
<feature type="domain" description="NodB homology" evidence="3">
    <location>
        <begin position="38"/>
        <end position="212"/>
    </location>
</feature>
<keyword evidence="1" id="KW-0479">Metal-binding</keyword>
<evidence type="ECO:0000259" key="3">
    <source>
        <dbReference type="PROSITE" id="PS51677"/>
    </source>
</evidence>
<dbReference type="SUPFAM" id="SSF88713">
    <property type="entry name" value="Glycoside hydrolase/deacetylase"/>
    <property type="match status" value="1"/>
</dbReference>
<dbReference type="PROSITE" id="PS51677">
    <property type="entry name" value="NODB"/>
    <property type="match status" value="1"/>
</dbReference>
<evidence type="ECO:0000313" key="4">
    <source>
        <dbReference type="EMBL" id="MPM72965.1"/>
    </source>
</evidence>
<dbReference type="CDD" id="cd10954">
    <property type="entry name" value="CE4_CtAXE_like"/>
    <property type="match status" value="1"/>
</dbReference>
<sequence length="239" mass="26462">MRAQRAAFLGIMAAVLLICCRVKNTIPAAAPAEISETKYVALTFDDGPRANTTGRLLDGLRERGASATFFLIGRQIAGNEDLVRRMKDEGHQIGNHTWDHVTLYGKSAAMVEGEICKTNEAIRDILGDGTYWVRPPYGLLNENQRCCFSTPLAHWSVDPKDWKLKNAQKVTAAVLEKIQPGDIVLLHDFYATSVDAALQIVDTLEAEGYEFVTVEELLALYDIAPQAGVFYTDAREKTE</sequence>
<evidence type="ECO:0000256" key="2">
    <source>
        <dbReference type="ARBA" id="ARBA00022801"/>
    </source>
</evidence>
<dbReference type="PANTHER" id="PTHR10587:SF133">
    <property type="entry name" value="CHITIN DEACETYLASE 1-RELATED"/>
    <property type="match status" value="1"/>
</dbReference>
<dbReference type="EMBL" id="VSSQ01025067">
    <property type="protein sequence ID" value="MPM72965.1"/>
    <property type="molecule type" value="Genomic_DNA"/>
</dbReference>
<dbReference type="PANTHER" id="PTHR10587">
    <property type="entry name" value="GLYCOSYL TRANSFERASE-RELATED"/>
    <property type="match status" value="1"/>
</dbReference>
<dbReference type="Gene3D" id="3.20.20.370">
    <property type="entry name" value="Glycoside hydrolase/deacetylase"/>
    <property type="match status" value="1"/>
</dbReference>
<dbReference type="Pfam" id="PF01522">
    <property type="entry name" value="Polysacc_deac_1"/>
    <property type="match status" value="1"/>
</dbReference>
<proteinExistence type="predicted"/>
<name>A0A645C5Y1_9ZZZZ</name>
<keyword evidence="2" id="KW-0378">Hydrolase</keyword>
<reference evidence="4" key="1">
    <citation type="submission" date="2019-08" db="EMBL/GenBank/DDBJ databases">
        <authorList>
            <person name="Kucharzyk K."/>
            <person name="Murdoch R.W."/>
            <person name="Higgins S."/>
            <person name="Loffler F."/>
        </authorList>
    </citation>
    <scope>NUCLEOTIDE SEQUENCE</scope>
</reference>
<accession>A0A645C5Y1</accession>
<organism evidence="4">
    <name type="scientific">bioreactor metagenome</name>
    <dbReference type="NCBI Taxonomy" id="1076179"/>
    <lineage>
        <taxon>unclassified sequences</taxon>
        <taxon>metagenomes</taxon>
        <taxon>ecological metagenomes</taxon>
    </lineage>
</organism>
<comment type="caution">
    <text evidence="4">The sequence shown here is derived from an EMBL/GenBank/DDBJ whole genome shotgun (WGS) entry which is preliminary data.</text>
</comment>
<evidence type="ECO:0000256" key="1">
    <source>
        <dbReference type="ARBA" id="ARBA00022723"/>
    </source>
</evidence>